<gene>
    <name evidence="1" type="ORF">HPB50_006264</name>
</gene>
<proteinExistence type="predicted"/>
<dbReference type="Proteomes" id="UP000821845">
    <property type="component" value="Chromosome 4"/>
</dbReference>
<comment type="caution">
    <text evidence="1">The sequence shown here is derived from an EMBL/GenBank/DDBJ whole genome shotgun (WGS) entry which is preliminary data.</text>
</comment>
<protein>
    <submittedName>
        <fullName evidence="1">Uncharacterized protein</fullName>
    </submittedName>
</protein>
<accession>A0ACB7SC72</accession>
<dbReference type="EMBL" id="CM023484">
    <property type="protein sequence ID" value="KAH6932473.1"/>
    <property type="molecule type" value="Genomic_DNA"/>
</dbReference>
<name>A0ACB7SC72_HYAAI</name>
<evidence type="ECO:0000313" key="2">
    <source>
        <dbReference type="Proteomes" id="UP000821845"/>
    </source>
</evidence>
<evidence type="ECO:0000313" key="1">
    <source>
        <dbReference type="EMBL" id="KAH6932473.1"/>
    </source>
</evidence>
<organism evidence="1 2">
    <name type="scientific">Hyalomma asiaticum</name>
    <name type="common">Tick</name>
    <dbReference type="NCBI Taxonomy" id="266040"/>
    <lineage>
        <taxon>Eukaryota</taxon>
        <taxon>Metazoa</taxon>
        <taxon>Ecdysozoa</taxon>
        <taxon>Arthropoda</taxon>
        <taxon>Chelicerata</taxon>
        <taxon>Arachnida</taxon>
        <taxon>Acari</taxon>
        <taxon>Parasitiformes</taxon>
        <taxon>Ixodida</taxon>
        <taxon>Ixodoidea</taxon>
        <taxon>Ixodidae</taxon>
        <taxon>Hyalomminae</taxon>
        <taxon>Hyalomma</taxon>
    </lineage>
</organism>
<sequence length="387" mass="42958">MGKHTLFCVFGAYEQDYTYVHIDGLCDYAFIPFYVSSKATFVDDSEPAIQNLLGKAARANITSFGIHVTVRQVHEATGFAKRHLASAGGQSTLRNYWTTKKIFHYGVLNLEVKPWDAETIANRVKQTFDFLKEIRAQQEMLKTAHPGPPSPPRGFIVLGIRLWPANMTPLLAEIDKEFKSFIVDGLIPLTHINEDEFIAGYKECWITGGAPYQLAPNSNNTNVLGMVKTMEAIDKFTQWRGSPSLAVSVSMCTRVYKAQATKAMDAPCVAGKFGVNTTHLYCNSLNPYENPTVDATQNVVVGTSKNIRATDLLSTFESRITINSKLCDINKMFGHLDIGLAVFDLECEDWIRKCPAPTAGLYATYRFRNVSQQTRVLAMSGVANACP</sequence>
<reference evidence="1" key="1">
    <citation type="submission" date="2020-05" db="EMBL/GenBank/DDBJ databases">
        <title>Large-scale comparative analyses of tick genomes elucidate their genetic diversity and vector capacities.</title>
        <authorList>
            <person name="Jia N."/>
            <person name="Wang J."/>
            <person name="Shi W."/>
            <person name="Du L."/>
            <person name="Sun Y."/>
            <person name="Zhan W."/>
            <person name="Jiang J."/>
            <person name="Wang Q."/>
            <person name="Zhang B."/>
            <person name="Ji P."/>
            <person name="Sakyi L.B."/>
            <person name="Cui X."/>
            <person name="Yuan T."/>
            <person name="Jiang B."/>
            <person name="Yang W."/>
            <person name="Lam T.T.-Y."/>
            <person name="Chang Q."/>
            <person name="Ding S."/>
            <person name="Wang X."/>
            <person name="Zhu J."/>
            <person name="Ruan X."/>
            <person name="Zhao L."/>
            <person name="Wei J."/>
            <person name="Que T."/>
            <person name="Du C."/>
            <person name="Cheng J."/>
            <person name="Dai P."/>
            <person name="Han X."/>
            <person name="Huang E."/>
            <person name="Gao Y."/>
            <person name="Liu J."/>
            <person name="Shao H."/>
            <person name="Ye R."/>
            <person name="Li L."/>
            <person name="Wei W."/>
            <person name="Wang X."/>
            <person name="Wang C."/>
            <person name="Yang T."/>
            <person name="Huo Q."/>
            <person name="Li W."/>
            <person name="Guo W."/>
            <person name="Chen H."/>
            <person name="Zhou L."/>
            <person name="Ni X."/>
            <person name="Tian J."/>
            <person name="Zhou Y."/>
            <person name="Sheng Y."/>
            <person name="Liu T."/>
            <person name="Pan Y."/>
            <person name="Xia L."/>
            <person name="Li J."/>
            <person name="Zhao F."/>
            <person name="Cao W."/>
        </authorList>
    </citation>
    <scope>NUCLEOTIDE SEQUENCE</scope>
    <source>
        <strain evidence="1">Hyas-2018</strain>
    </source>
</reference>
<keyword evidence="2" id="KW-1185">Reference proteome</keyword>